<name>A0ABW4BKD3_9LACO</name>
<dbReference type="InterPro" id="IPR036390">
    <property type="entry name" value="WH_DNA-bd_sf"/>
</dbReference>
<dbReference type="PANTHER" id="PTHR34580:SF9">
    <property type="entry name" value="SLL5097 PROTEIN"/>
    <property type="match status" value="1"/>
</dbReference>
<keyword evidence="1" id="KW-0805">Transcription regulation</keyword>
<accession>A0ABW4BKD3</accession>
<dbReference type="EMBL" id="JBHTOA010000048">
    <property type="protein sequence ID" value="MFD1400152.1"/>
    <property type="molecule type" value="Genomic_DNA"/>
</dbReference>
<reference evidence="5" key="1">
    <citation type="journal article" date="2019" name="Int. J. Syst. Evol. Microbiol.">
        <title>The Global Catalogue of Microorganisms (GCM) 10K type strain sequencing project: providing services to taxonomists for standard genome sequencing and annotation.</title>
        <authorList>
            <consortium name="The Broad Institute Genomics Platform"/>
            <consortium name="The Broad Institute Genome Sequencing Center for Infectious Disease"/>
            <person name="Wu L."/>
            <person name="Ma J."/>
        </authorList>
    </citation>
    <scope>NUCLEOTIDE SEQUENCE [LARGE SCALE GENOMIC DNA]</scope>
    <source>
        <strain evidence="5">CCM 9110</strain>
    </source>
</reference>
<keyword evidence="5" id="KW-1185">Reference proteome</keyword>
<evidence type="ECO:0000313" key="5">
    <source>
        <dbReference type="Proteomes" id="UP001597199"/>
    </source>
</evidence>
<keyword evidence="2" id="KW-0804">Transcription</keyword>
<evidence type="ECO:0000256" key="1">
    <source>
        <dbReference type="ARBA" id="ARBA00023015"/>
    </source>
</evidence>
<dbReference type="RefSeq" id="WP_204118346.1">
    <property type="nucleotide sequence ID" value="NZ_BOLV01000004.1"/>
</dbReference>
<proteinExistence type="predicted"/>
<evidence type="ECO:0000313" key="4">
    <source>
        <dbReference type="EMBL" id="MFD1400152.1"/>
    </source>
</evidence>
<sequence>MKKTERINVMMRYINNRAFFTLSELMVEFDISRSTALRDVQEIEALGMPLEASVGRDGGFVVHQNTLLPAVRFTTTEVKALFTAFMASQNLQLPYLTSRQSLTEKLLGLIPQTEQDSLLDLNALLVFEGTNAQATGLLELFDLPAPMLEQLIALALNSRQIMVTHAGKTEQWYLLKLYRSAEQWLMAGINGTTAQQQILPVADLTSVAAVAESAQWSPAQVRRLKQRAQPAVRLAATLGPAAIAQFRQYHPVGTQLAYLDSFQHQATLTVTQYQSAETLVNWLLFLGPACSLTAAEPQLMQALRERIGALTKPIKPES</sequence>
<organism evidence="4 5">
    <name type="scientific">Lacticaseibacillus suilingensis</name>
    <dbReference type="NCBI Taxonomy" id="2799577"/>
    <lineage>
        <taxon>Bacteria</taxon>
        <taxon>Bacillati</taxon>
        <taxon>Bacillota</taxon>
        <taxon>Bacilli</taxon>
        <taxon>Lactobacillales</taxon>
        <taxon>Lactobacillaceae</taxon>
        <taxon>Lacticaseibacillus</taxon>
    </lineage>
</organism>
<dbReference type="PANTHER" id="PTHR34580">
    <property type="match status" value="1"/>
</dbReference>
<dbReference type="Proteomes" id="UP001597199">
    <property type="component" value="Unassembled WGS sequence"/>
</dbReference>
<feature type="domain" description="HTH deoR-type" evidence="3">
    <location>
        <begin position="3"/>
        <end position="62"/>
    </location>
</feature>
<evidence type="ECO:0000259" key="3">
    <source>
        <dbReference type="PROSITE" id="PS51000"/>
    </source>
</evidence>
<gene>
    <name evidence="4" type="ORF">ACFQ41_12610</name>
</gene>
<dbReference type="InterPro" id="IPR013196">
    <property type="entry name" value="HTH_11"/>
</dbReference>
<dbReference type="SUPFAM" id="SSF46785">
    <property type="entry name" value="Winged helix' DNA-binding domain"/>
    <property type="match status" value="1"/>
</dbReference>
<evidence type="ECO:0000256" key="2">
    <source>
        <dbReference type="ARBA" id="ARBA00023163"/>
    </source>
</evidence>
<dbReference type="PROSITE" id="PS51000">
    <property type="entry name" value="HTH_DEOR_2"/>
    <property type="match status" value="1"/>
</dbReference>
<dbReference type="Pfam" id="PF08279">
    <property type="entry name" value="HTH_11"/>
    <property type="match status" value="1"/>
</dbReference>
<comment type="caution">
    <text evidence="4">The sequence shown here is derived from an EMBL/GenBank/DDBJ whole genome shotgun (WGS) entry which is preliminary data.</text>
</comment>
<protein>
    <submittedName>
        <fullName evidence="4">Helix-turn-helix transcriptional regulator</fullName>
    </submittedName>
</protein>
<dbReference type="InterPro" id="IPR051534">
    <property type="entry name" value="CBASS_pafABC_assoc_protein"/>
</dbReference>
<dbReference type="InterPro" id="IPR001034">
    <property type="entry name" value="DeoR_HTH"/>
</dbReference>